<feature type="compositionally biased region" description="Low complexity" evidence="1">
    <location>
        <begin position="81"/>
        <end position="92"/>
    </location>
</feature>
<organism evidence="2 3">
    <name type="scientific">Periconia macrospinosa</name>
    <dbReference type="NCBI Taxonomy" id="97972"/>
    <lineage>
        <taxon>Eukaryota</taxon>
        <taxon>Fungi</taxon>
        <taxon>Dikarya</taxon>
        <taxon>Ascomycota</taxon>
        <taxon>Pezizomycotina</taxon>
        <taxon>Dothideomycetes</taxon>
        <taxon>Pleosporomycetidae</taxon>
        <taxon>Pleosporales</taxon>
        <taxon>Massarineae</taxon>
        <taxon>Periconiaceae</taxon>
        <taxon>Periconia</taxon>
    </lineage>
</organism>
<dbReference type="InterPro" id="IPR021858">
    <property type="entry name" value="Fun_TF"/>
</dbReference>
<dbReference type="PANTHER" id="PTHR37540:SF5">
    <property type="entry name" value="TRANSCRIPTION FACTOR DOMAIN-CONTAINING PROTEIN"/>
    <property type="match status" value="1"/>
</dbReference>
<accession>A0A2V1DJH9</accession>
<feature type="compositionally biased region" description="Basic and acidic residues" evidence="1">
    <location>
        <begin position="1"/>
        <end position="11"/>
    </location>
</feature>
<reference evidence="2 3" key="1">
    <citation type="journal article" date="2018" name="Sci. Rep.">
        <title>Comparative genomics provides insights into the lifestyle and reveals functional heterogeneity of dark septate endophytic fungi.</title>
        <authorList>
            <person name="Knapp D.G."/>
            <person name="Nemeth J.B."/>
            <person name="Barry K."/>
            <person name="Hainaut M."/>
            <person name="Henrissat B."/>
            <person name="Johnson J."/>
            <person name="Kuo A."/>
            <person name="Lim J.H.P."/>
            <person name="Lipzen A."/>
            <person name="Nolan M."/>
            <person name="Ohm R.A."/>
            <person name="Tamas L."/>
            <person name="Grigoriev I.V."/>
            <person name="Spatafora J.W."/>
            <person name="Nagy L.G."/>
            <person name="Kovacs G.M."/>
        </authorList>
    </citation>
    <scope>NUCLEOTIDE SEQUENCE [LARGE SCALE GENOMIC DNA]</scope>
    <source>
        <strain evidence="2 3">DSE2036</strain>
    </source>
</reference>
<dbReference type="OrthoDB" id="415825at2759"/>
<gene>
    <name evidence="2" type="ORF">DM02DRAFT_566977</name>
</gene>
<dbReference type="Pfam" id="PF11951">
    <property type="entry name" value="Fungal_trans_2"/>
    <property type="match status" value="1"/>
</dbReference>
<keyword evidence="3" id="KW-1185">Reference proteome</keyword>
<feature type="non-terminal residue" evidence="2">
    <location>
        <position position="539"/>
    </location>
</feature>
<proteinExistence type="predicted"/>
<evidence type="ECO:0000256" key="1">
    <source>
        <dbReference type="SAM" id="MobiDB-lite"/>
    </source>
</evidence>
<evidence type="ECO:0000313" key="3">
    <source>
        <dbReference type="Proteomes" id="UP000244855"/>
    </source>
</evidence>
<dbReference type="Proteomes" id="UP000244855">
    <property type="component" value="Unassembled WGS sequence"/>
</dbReference>
<feature type="region of interest" description="Disordered" evidence="1">
    <location>
        <begin position="1"/>
        <end position="31"/>
    </location>
</feature>
<sequence length="539" mass="60032">MPESPRSESRSERKRVGRKRLPPLPPGPKLQFVIANRPEDFKSNAMMRQVRSHVMYQHRSVSPSGSVRSLDRSTRRRPDTRTPSPTTTSLSDGIIDETDYSLMPGQNSHGMDDFGILYQPILQSAPEGSRNIASRIIASITAEPVRSAPATLDHASEFPFTTRDNVVSQESLAELREQYISHTDIIFHHEPQWINTVCSYRMSFLSHVSMMCTYQDLAEGFLGDSALTECAKSKVLSMITDSMRTQAGQTEDFTILSILYLLISEIGGHNERAIDVHQEGLMRIVHERGGLSNLGLDGSLATFLTVVVLNSTVLRGLLEPTPFHSFTPPRSISEFTVQPRLISPLYAPHGDLTPLYGTCSPRTHGIISDMHNVTRIFTARWDYTSDAFTSISQQQLAIWDNYLQQTLFNLQKLPSSVNDAAPDWIYESCRLAALIYCISLEEASQQNLDAGNIYTPLLAALYSALQRTDLDSCWGELCGVLLWVSLVGGRAAWPSVSLPRKFFALHSVRASLALSSRYGEAVVEAQRNMLRVQALVGVK</sequence>
<feature type="region of interest" description="Disordered" evidence="1">
    <location>
        <begin position="55"/>
        <end position="95"/>
    </location>
</feature>
<feature type="compositionally biased region" description="Basic and acidic residues" evidence="1">
    <location>
        <begin position="69"/>
        <end position="80"/>
    </location>
</feature>
<protein>
    <submittedName>
        <fullName evidence="2">Uncharacterized protein</fullName>
    </submittedName>
</protein>
<dbReference type="AlphaFoldDB" id="A0A2V1DJH9"/>
<dbReference type="PANTHER" id="PTHR37540">
    <property type="entry name" value="TRANSCRIPTION FACTOR (ACR-2), PUTATIVE-RELATED-RELATED"/>
    <property type="match status" value="1"/>
</dbReference>
<dbReference type="EMBL" id="KZ805423">
    <property type="protein sequence ID" value="PVH98001.1"/>
    <property type="molecule type" value="Genomic_DNA"/>
</dbReference>
<evidence type="ECO:0000313" key="2">
    <source>
        <dbReference type="EMBL" id="PVH98001.1"/>
    </source>
</evidence>
<feature type="compositionally biased region" description="Basic residues" evidence="1">
    <location>
        <begin position="12"/>
        <end position="21"/>
    </location>
</feature>
<dbReference type="STRING" id="97972.A0A2V1DJH9"/>
<name>A0A2V1DJH9_9PLEO</name>